<evidence type="ECO:0000313" key="1">
    <source>
        <dbReference type="EMBL" id="MEQ2261646.1"/>
    </source>
</evidence>
<keyword evidence="2" id="KW-1185">Reference proteome</keyword>
<organism evidence="1 2">
    <name type="scientific">Xenotaenia resolanae</name>
    <dbReference type="NCBI Taxonomy" id="208358"/>
    <lineage>
        <taxon>Eukaryota</taxon>
        <taxon>Metazoa</taxon>
        <taxon>Chordata</taxon>
        <taxon>Craniata</taxon>
        <taxon>Vertebrata</taxon>
        <taxon>Euteleostomi</taxon>
        <taxon>Actinopterygii</taxon>
        <taxon>Neopterygii</taxon>
        <taxon>Teleostei</taxon>
        <taxon>Neoteleostei</taxon>
        <taxon>Acanthomorphata</taxon>
        <taxon>Ovalentaria</taxon>
        <taxon>Atherinomorphae</taxon>
        <taxon>Cyprinodontiformes</taxon>
        <taxon>Goodeidae</taxon>
        <taxon>Xenotaenia</taxon>
    </lineage>
</organism>
<protein>
    <submittedName>
        <fullName evidence="1">Uncharacterized protein</fullName>
    </submittedName>
</protein>
<sequence>MNKVMIYTTINKNSPPHTHTKIHTGTYIIDNNNNIKLNITTTLQRLEEREKKNRYQGALSFLSHLMSMEQNSQPTHEPSLVLDIRKMYQSYNKKVPEFRKFDRGATQGEANPFEPNKIQDMLKPMDIQGRLRGFQSIWLYVQEES</sequence>
<gene>
    <name evidence="1" type="ORF">XENORESO_013419</name>
</gene>
<name>A0ABV0VWQ1_9TELE</name>
<dbReference type="Proteomes" id="UP001444071">
    <property type="component" value="Unassembled WGS sequence"/>
</dbReference>
<reference evidence="1 2" key="1">
    <citation type="submission" date="2021-06" db="EMBL/GenBank/DDBJ databases">
        <authorList>
            <person name="Palmer J.M."/>
        </authorList>
    </citation>
    <scope>NUCLEOTIDE SEQUENCE [LARGE SCALE GENOMIC DNA]</scope>
    <source>
        <strain evidence="1 2">XR_2019</strain>
        <tissue evidence="1">Muscle</tissue>
    </source>
</reference>
<proteinExistence type="predicted"/>
<evidence type="ECO:0000313" key="2">
    <source>
        <dbReference type="Proteomes" id="UP001444071"/>
    </source>
</evidence>
<accession>A0ABV0VWQ1</accession>
<dbReference type="EMBL" id="JAHRIM010014205">
    <property type="protein sequence ID" value="MEQ2261646.1"/>
    <property type="molecule type" value="Genomic_DNA"/>
</dbReference>
<comment type="caution">
    <text evidence="1">The sequence shown here is derived from an EMBL/GenBank/DDBJ whole genome shotgun (WGS) entry which is preliminary data.</text>
</comment>